<dbReference type="AlphaFoldDB" id="A0A0D0CUL6"/>
<accession>A0A0D0CUL6</accession>
<evidence type="ECO:0000313" key="2">
    <source>
        <dbReference type="Proteomes" id="UP000054538"/>
    </source>
</evidence>
<reference evidence="1 2" key="1">
    <citation type="submission" date="2014-04" db="EMBL/GenBank/DDBJ databases">
        <authorList>
            <consortium name="DOE Joint Genome Institute"/>
            <person name="Kuo A."/>
            <person name="Kohler A."/>
            <person name="Jargeat P."/>
            <person name="Nagy L.G."/>
            <person name="Floudas D."/>
            <person name="Copeland A."/>
            <person name="Barry K.W."/>
            <person name="Cichocki N."/>
            <person name="Veneault-Fourrey C."/>
            <person name="LaButti K."/>
            <person name="Lindquist E.A."/>
            <person name="Lipzen A."/>
            <person name="Lundell T."/>
            <person name="Morin E."/>
            <person name="Murat C."/>
            <person name="Sun H."/>
            <person name="Tunlid A."/>
            <person name="Henrissat B."/>
            <person name="Grigoriev I.V."/>
            <person name="Hibbett D.S."/>
            <person name="Martin F."/>
            <person name="Nordberg H.P."/>
            <person name="Cantor M.N."/>
            <person name="Hua S.X."/>
        </authorList>
    </citation>
    <scope>NUCLEOTIDE SEQUENCE [LARGE SCALE GENOMIC DNA]</scope>
    <source>
        <strain evidence="1 2">Ve08.2h10</strain>
    </source>
</reference>
<sequence>MTSLYRFIDKIPCLAPRMVDETLCLPLGPHRVVDYPVCYDPLYYLHEYPSYFEIL</sequence>
<protein>
    <submittedName>
        <fullName evidence="1">Unplaced genomic scaffold scaffold_1540, whole genome shotgun sequence</fullName>
    </submittedName>
</protein>
<keyword evidence="2" id="KW-1185">Reference proteome</keyword>
<evidence type="ECO:0000313" key="1">
    <source>
        <dbReference type="EMBL" id="KIK79153.1"/>
    </source>
</evidence>
<dbReference type="HOGENOM" id="CLU_3033026_0_0_1"/>
<dbReference type="InParanoid" id="A0A0D0CUL6"/>
<name>A0A0D0CUL6_9AGAM</name>
<dbReference type="EMBL" id="KN826362">
    <property type="protein sequence ID" value="KIK79153.1"/>
    <property type="molecule type" value="Genomic_DNA"/>
</dbReference>
<dbReference type="Proteomes" id="UP000054538">
    <property type="component" value="Unassembled WGS sequence"/>
</dbReference>
<proteinExistence type="predicted"/>
<organism evidence="1 2">
    <name type="scientific">Paxillus rubicundulus Ve08.2h10</name>
    <dbReference type="NCBI Taxonomy" id="930991"/>
    <lineage>
        <taxon>Eukaryota</taxon>
        <taxon>Fungi</taxon>
        <taxon>Dikarya</taxon>
        <taxon>Basidiomycota</taxon>
        <taxon>Agaricomycotina</taxon>
        <taxon>Agaricomycetes</taxon>
        <taxon>Agaricomycetidae</taxon>
        <taxon>Boletales</taxon>
        <taxon>Paxilineae</taxon>
        <taxon>Paxillaceae</taxon>
        <taxon>Paxillus</taxon>
    </lineage>
</organism>
<reference evidence="2" key="2">
    <citation type="submission" date="2015-01" db="EMBL/GenBank/DDBJ databases">
        <title>Evolutionary Origins and Diversification of the Mycorrhizal Mutualists.</title>
        <authorList>
            <consortium name="DOE Joint Genome Institute"/>
            <consortium name="Mycorrhizal Genomics Consortium"/>
            <person name="Kohler A."/>
            <person name="Kuo A."/>
            <person name="Nagy L.G."/>
            <person name="Floudas D."/>
            <person name="Copeland A."/>
            <person name="Barry K.W."/>
            <person name="Cichocki N."/>
            <person name="Veneault-Fourrey C."/>
            <person name="LaButti K."/>
            <person name="Lindquist E.A."/>
            <person name="Lipzen A."/>
            <person name="Lundell T."/>
            <person name="Morin E."/>
            <person name="Murat C."/>
            <person name="Riley R."/>
            <person name="Ohm R."/>
            <person name="Sun H."/>
            <person name="Tunlid A."/>
            <person name="Henrissat B."/>
            <person name="Grigoriev I.V."/>
            <person name="Hibbett D.S."/>
            <person name="Martin F."/>
        </authorList>
    </citation>
    <scope>NUCLEOTIDE SEQUENCE [LARGE SCALE GENOMIC DNA]</scope>
    <source>
        <strain evidence="2">Ve08.2h10</strain>
    </source>
</reference>
<gene>
    <name evidence="1" type="ORF">PAXRUDRAFT_834238</name>
</gene>